<dbReference type="InterPro" id="IPR014813">
    <property type="entry name" value="Gnl3_N_dom"/>
</dbReference>
<dbReference type="PROSITE" id="PS51721">
    <property type="entry name" value="G_CP"/>
    <property type="match status" value="1"/>
</dbReference>
<feature type="region of interest" description="Disordered" evidence="7">
    <location>
        <begin position="25"/>
        <end position="58"/>
    </location>
</feature>
<evidence type="ECO:0000256" key="6">
    <source>
        <dbReference type="SAM" id="Coils"/>
    </source>
</evidence>
<evidence type="ECO:0000256" key="7">
    <source>
        <dbReference type="SAM" id="MobiDB-lite"/>
    </source>
</evidence>
<dbReference type="Pfam" id="PF01926">
    <property type="entry name" value="MMR_HSR1"/>
    <property type="match status" value="1"/>
</dbReference>
<dbReference type="CDD" id="cd04178">
    <property type="entry name" value="Nucleostemin_like"/>
    <property type="match status" value="1"/>
</dbReference>
<dbReference type="FunFam" id="3.40.50.300:FF:000571">
    <property type="entry name" value="Guanine nucleotide-binding protein-like NSN1"/>
    <property type="match status" value="1"/>
</dbReference>
<feature type="region of interest" description="Disordered" evidence="7">
    <location>
        <begin position="222"/>
        <end position="241"/>
    </location>
</feature>
<sequence>MVKKKSKSKRVTLKDKYKIQRRVVETGRKNRKQAKRDAKAGIIKHDKKKNDPGIPNSWPFKQELLQNIKQEKERMEHRKLEEKERRKHSAAGNLTELMAQANQMRSEFDAKHGVAITATAAGGGDAVDGVRTISESHGQQSRRAYLRSLRKVIESSDVILQVLDARDPMGTRIHPAIESGILSHFDKRMVLVLNKIDLIPKNNVSEWLTYLRRCHPTVALKAGTTQSRSNESGKSSGIGQTKGENALSSSMAVGVDGLLQLLKNYARAYGEKKSSKTCITVGIIGYPNVGKSSILNSLKRFRAVGVSPRPGFTTSIQEVVLDKNIRLIDSPGVVFDDDDTKLGADAILRNGIDADSIKDPIPAVQALLQRCTMESLMMTYNVPAFPSGPDGVMTFLAMVARTKGRVLKGSIPDKVMAARLVIKDWNKGKIPYYSVPPNDKAAMMETTTGGGAGSKAVGGATIVSEFSEEFDITKILEAHDKELMAELDDVDEMDFVQMNSTNCDGKKEGADRILDYLTTEQGEDDDEDEDDSSGDDMEDEDEDGDEEGIAETNAQMKDVEDFDFD</sequence>
<comment type="caution">
    <text evidence="9">The sequence shown here is derived from an EMBL/GenBank/DDBJ whole genome shotgun (WGS) entry which is preliminary data.</text>
</comment>
<protein>
    <recommendedName>
        <fullName evidence="8">CP-type G domain-containing protein</fullName>
    </recommendedName>
</protein>
<feature type="compositionally biased region" description="Polar residues" evidence="7">
    <location>
        <begin position="223"/>
        <end position="241"/>
    </location>
</feature>
<keyword evidence="4" id="KW-0342">GTP-binding</keyword>
<keyword evidence="2" id="KW-0547">Nucleotide-binding</keyword>
<evidence type="ECO:0000259" key="8">
    <source>
        <dbReference type="PROSITE" id="PS51721"/>
    </source>
</evidence>
<feature type="coiled-coil region" evidence="6">
    <location>
        <begin position="61"/>
        <end position="100"/>
    </location>
</feature>
<dbReference type="InterPro" id="IPR050755">
    <property type="entry name" value="TRAFAC_YlqF/YawG_RiboMat"/>
</dbReference>
<evidence type="ECO:0000256" key="2">
    <source>
        <dbReference type="ARBA" id="ARBA00022741"/>
    </source>
</evidence>
<evidence type="ECO:0000256" key="4">
    <source>
        <dbReference type="ARBA" id="ARBA00023134"/>
    </source>
</evidence>
<reference evidence="9 10" key="1">
    <citation type="submission" date="2024-10" db="EMBL/GenBank/DDBJ databases">
        <title>Updated reference genomes for cyclostephanoid diatoms.</title>
        <authorList>
            <person name="Roberts W.R."/>
            <person name="Alverson A.J."/>
        </authorList>
    </citation>
    <scope>NUCLEOTIDE SEQUENCE [LARGE SCALE GENOMIC DNA]</scope>
    <source>
        <strain evidence="9 10">AJA232-27</strain>
    </source>
</reference>
<name>A0ABD3NI33_9STRA</name>
<evidence type="ECO:0000313" key="9">
    <source>
        <dbReference type="EMBL" id="KAL3772740.1"/>
    </source>
</evidence>
<gene>
    <name evidence="9" type="ORF">ACHAWU_004985</name>
</gene>
<dbReference type="GO" id="GO:0005730">
    <property type="term" value="C:nucleolus"/>
    <property type="evidence" value="ECO:0007669"/>
    <property type="project" value="UniProtKB-SubCell"/>
</dbReference>
<comment type="subcellular location">
    <subcellularLocation>
        <location evidence="1">Nucleus</location>
        <location evidence="1">Nucleolus</location>
    </subcellularLocation>
</comment>
<feature type="compositionally biased region" description="Acidic residues" evidence="7">
    <location>
        <begin position="521"/>
        <end position="549"/>
    </location>
</feature>
<dbReference type="EMBL" id="JALLBG020000005">
    <property type="protein sequence ID" value="KAL3772740.1"/>
    <property type="molecule type" value="Genomic_DNA"/>
</dbReference>
<dbReference type="PANTHER" id="PTHR11089:SF30">
    <property type="entry name" value="GUANINE NUCLEOTIDE-BINDING PROTEIN-LIKE 3 HOMOLOG"/>
    <property type="match status" value="1"/>
</dbReference>
<dbReference type="GO" id="GO:0005525">
    <property type="term" value="F:GTP binding"/>
    <property type="evidence" value="ECO:0007669"/>
    <property type="project" value="UniProtKB-KW"/>
</dbReference>
<dbReference type="Pfam" id="PF08701">
    <property type="entry name" value="GN3L_Grn1"/>
    <property type="match status" value="1"/>
</dbReference>
<accession>A0ABD3NI33</accession>
<evidence type="ECO:0000256" key="3">
    <source>
        <dbReference type="ARBA" id="ARBA00023054"/>
    </source>
</evidence>
<dbReference type="GO" id="GO:0051239">
    <property type="term" value="P:regulation of multicellular organismal process"/>
    <property type="evidence" value="ECO:0007669"/>
    <property type="project" value="UniProtKB-ARBA"/>
</dbReference>
<keyword evidence="3 6" id="KW-0175">Coiled coil</keyword>
<dbReference type="InterPro" id="IPR023179">
    <property type="entry name" value="GTP-bd_ortho_bundle_sf"/>
</dbReference>
<keyword evidence="10" id="KW-1185">Reference proteome</keyword>
<dbReference type="PANTHER" id="PTHR11089">
    <property type="entry name" value="GTP-BINDING PROTEIN-RELATED"/>
    <property type="match status" value="1"/>
</dbReference>
<dbReference type="InterPro" id="IPR030378">
    <property type="entry name" value="G_CP_dom"/>
</dbReference>
<dbReference type="Gene3D" id="1.10.1580.10">
    <property type="match status" value="1"/>
</dbReference>
<evidence type="ECO:0000313" key="10">
    <source>
        <dbReference type="Proteomes" id="UP001530293"/>
    </source>
</evidence>
<dbReference type="InterPro" id="IPR006073">
    <property type="entry name" value="GTP-bd"/>
</dbReference>
<proteinExistence type="predicted"/>
<feature type="domain" description="CP-type G" evidence="8">
    <location>
        <begin position="146"/>
        <end position="336"/>
    </location>
</feature>
<keyword evidence="5" id="KW-0539">Nucleus</keyword>
<feature type="region of interest" description="Disordered" evidence="7">
    <location>
        <begin position="517"/>
        <end position="565"/>
    </location>
</feature>
<dbReference type="GO" id="GO:0050793">
    <property type="term" value="P:regulation of developmental process"/>
    <property type="evidence" value="ECO:0007669"/>
    <property type="project" value="UniProtKB-ARBA"/>
</dbReference>
<dbReference type="InterPro" id="IPR027417">
    <property type="entry name" value="P-loop_NTPase"/>
</dbReference>
<dbReference type="SUPFAM" id="SSF52540">
    <property type="entry name" value="P-loop containing nucleoside triphosphate hydrolases"/>
    <property type="match status" value="1"/>
</dbReference>
<dbReference type="Gene3D" id="3.40.50.300">
    <property type="entry name" value="P-loop containing nucleotide triphosphate hydrolases"/>
    <property type="match status" value="1"/>
</dbReference>
<organism evidence="9 10">
    <name type="scientific">Discostella pseudostelligera</name>
    <dbReference type="NCBI Taxonomy" id="259834"/>
    <lineage>
        <taxon>Eukaryota</taxon>
        <taxon>Sar</taxon>
        <taxon>Stramenopiles</taxon>
        <taxon>Ochrophyta</taxon>
        <taxon>Bacillariophyta</taxon>
        <taxon>Coscinodiscophyceae</taxon>
        <taxon>Thalassiosirophycidae</taxon>
        <taxon>Stephanodiscales</taxon>
        <taxon>Stephanodiscaceae</taxon>
        <taxon>Discostella</taxon>
    </lineage>
</organism>
<evidence type="ECO:0000256" key="5">
    <source>
        <dbReference type="ARBA" id="ARBA00023242"/>
    </source>
</evidence>
<dbReference type="AlphaFoldDB" id="A0ABD3NI33"/>
<dbReference type="Proteomes" id="UP001530293">
    <property type="component" value="Unassembled WGS sequence"/>
</dbReference>
<evidence type="ECO:0000256" key="1">
    <source>
        <dbReference type="ARBA" id="ARBA00004604"/>
    </source>
</evidence>
<dbReference type="FunFam" id="1.10.1580.10:FF:000002">
    <property type="entry name" value="Guanine nucleotide-binding protein-like 3 (nucleolar)-like"/>
    <property type="match status" value="1"/>
</dbReference>